<evidence type="ECO:0000259" key="10">
    <source>
        <dbReference type="Pfam" id="PF01266"/>
    </source>
</evidence>
<comment type="similarity">
    <text evidence="2">Belongs to the DAMOX/DASOX family.</text>
</comment>
<sequence>MVGAGISGLSSALLLLRDGHQVVVVSAEPPERTVSWVAAAVWFPTAAGPADAVARWGAATYDVLAGEAAAGVPGVVMRESLVLLREPPAPDAPLPDWADAVGEVRPARPDELPPGYPAGLRFVVPLVEMPAYLPHLEAEVARAGGTRVARRLERLDDVLDLAPDLVVNAAGLGAGALAGDDTMFPVRGQIVRVPNPGLDLSVRDEHHPGGRAYVHPRTTDCILGGTLEVGRWDTRPDPPETAAILARCVEIAPALAGAPVLETLVGLRPGRPEICLERDETLLPVPVVHDYGHGGSGVTVGWGCAQEVAALVREVATFATRP</sequence>
<evidence type="ECO:0000256" key="7">
    <source>
        <dbReference type="ARBA" id="ARBA00039751"/>
    </source>
</evidence>
<evidence type="ECO:0000256" key="1">
    <source>
        <dbReference type="ARBA" id="ARBA00001974"/>
    </source>
</evidence>
<dbReference type="InterPro" id="IPR006076">
    <property type="entry name" value="FAD-dep_OxRdtase"/>
</dbReference>
<dbReference type="Gene3D" id="3.40.50.720">
    <property type="entry name" value="NAD(P)-binding Rossmann-like Domain"/>
    <property type="match status" value="1"/>
</dbReference>
<evidence type="ECO:0000313" key="11">
    <source>
        <dbReference type="EMBL" id="SDE04950.1"/>
    </source>
</evidence>
<evidence type="ECO:0000256" key="3">
    <source>
        <dbReference type="ARBA" id="ARBA00022630"/>
    </source>
</evidence>
<feature type="binding site" evidence="9">
    <location>
        <begin position="294"/>
        <end position="299"/>
    </location>
    <ligand>
        <name>FAD</name>
        <dbReference type="ChEBI" id="CHEBI:57692"/>
    </ligand>
</feature>
<dbReference type="EMBL" id="FMZM01000014">
    <property type="protein sequence ID" value="SDE04950.1"/>
    <property type="molecule type" value="Genomic_DNA"/>
</dbReference>
<name>A0A1G6ZQX2_9ACTN</name>
<dbReference type="PIRSF" id="PIRSF000189">
    <property type="entry name" value="D-aa_oxidase"/>
    <property type="match status" value="1"/>
</dbReference>
<dbReference type="PANTHER" id="PTHR11530">
    <property type="entry name" value="D-AMINO ACID OXIDASE"/>
    <property type="match status" value="1"/>
</dbReference>
<evidence type="ECO:0000256" key="5">
    <source>
        <dbReference type="ARBA" id="ARBA00023002"/>
    </source>
</evidence>
<dbReference type="EC" id="1.4.3.3" evidence="6"/>
<keyword evidence="5" id="KW-0560">Oxidoreductase</keyword>
<protein>
    <recommendedName>
        <fullName evidence="7">D-amino-acid oxidase</fullName>
        <ecNumber evidence="6">1.4.3.3</ecNumber>
    </recommendedName>
</protein>
<evidence type="ECO:0000256" key="4">
    <source>
        <dbReference type="ARBA" id="ARBA00022827"/>
    </source>
</evidence>
<reference evidence="12" key="1">
    <citation type="submission" date="2016-10" db="EMBL/GenBank/DDBJ databases">
        <authorList>
            <person name="Varghese N."/>
            <person name="Submissions S."/>
        </authorList>
    </citation>
    <scope>NUCLEOTIDE SEQUENCE [LARGE SCALE GENOMIC DNA]</scope>
    <source>
        <strain evidence="12">CGMCC 4.6858</strain>
    </source>
</reference>
<dbReference type="Proteomes" id="UP000199034">
    <property type="component" value="Unassembled WGS sequence"/>
</dbReference>
<dbReference type="AlphaFoldDB" id="A0A1G6ZQX2"/>
<evidence type="ECO:0000256" key="6">
    <source>
        <dbReference type="ARBA" id="ARBA00039101"/>
    </source>
</evidence>
<keyword evidence="12" id="KW-1185">Reference proteome</keyword>
<dbReference type="GO" id="GO:0019478">
    <property type="term" value="P:D-amino acid catabolic process"/>
    <property type="evidence" value="ECO:0007669"/>
    <property type="project" value="TreeGrafter"/>
</dbReference>
<evidence type="ECO:0000256" key="9">
    <source>
        <dbReference type="PIRSR" id="PIRSR000189-1"/>
    </source>
</evidence>
<feature type="binding site" evidence="9">
    <location>
        <position position="268"/>
    </location>
    <ligand>
        <name>D-dopa</name>
        <dbReference type="ChEBI" id="CHEBI:149689"/>
    </ligand>
</feature>
<dbReference type="InterPro" id="IPR023209">
    <property type="entry name" value="DAO"/>
</dbReference>
<comment type="cofactor">
    <cofactor evidence="1 9">
        <name>FAD</name>
        <dbReference type="ChEBI" id="CHEBI:57692"/>
    </cofactor>
</comment>
<dbReference type="GO" id="GO:0005737">
    <property type="term" value="C:cytoplasm"/>
    <property type="evidence" value="ECO:0007669"/>
    <property type="project" value="TreeGrafter"/>
</dbReference>
<dbReference type="SUPFAM" id="SSF51971">
    <property type="entry name" value="Nucleotide-binding domain"/>
    <property type="match status" value="1"/>
</dbReference>
<comment type="catalytic activity">
    <reaction evidence="8">
        <text>a D-alpha-amino acid + O2 + H2O = a 2-oxocarboxylate + H2O2 + NH4(+)</text>
        <dbReference type="Rhea" id="RHEA:21816"/>
        <dbReference type="ChEBI" id="CHEBI:15377"/>
        <dbReference type="ChEBI" id="CHEBI:15379"/>
        <dbReference type="ChEBI" id="CHEBI:16240"/>
        <dbReference type="ChEBI" id="CHEBI:28938"/>
        <dbReference type="ChEBI" id="CHEBI:35179"/>
        <dbReference type="ChEBI" id="CHEBI:59871"/>
        <dbReference type="EC" id="1.4.3.3"/>
    </reaction>
    <physiologicalReaction direction="left-to-right" evidence="8">
        <dbReference type="Rhea" id="RHEA:21817"/>
    </physiologicalReaction>
</comment>
<gene>
    <name evidence="11" type="ORF">SAMN05421872_11411</name>
</gene>
<dbReference type="Pfam" id="PF01266">
    <property type="entry name" value="DAO"/>
    <property type="match status" value="1"/>
</dbReference>
<accession>A0A1G6ZQX2</accession>
<keyword evidence="4 9" id="KW-0274">FAD</keyword>
<dbReference type="SUPFAM" id="SSF54373">
    <property type="entry name" value="FAD-linked reductases, C-terminal domain"/>
    <property type="match status" value="1"/>
</dbReference>
<keyword evidence="3" id="KW-0285">Flavoprotein</keyword>
<organism evidence="11 12">
    <name type="scientific">Nocardioides lianchengensis</name>
    <dbReference type="NCBI Taxonomy" id="1045774"/>
    <lineage>
        <taxon>Bacteria</taxon>
        <taxon>Bacillati</taxon>
        <taxon>Actinomycetota</taxon>
        <taxon>Actinomycetes</taxon>
        <taxon>Propionibacteriales</taxon>
        <taxon>Nocardioidaceae</taxon>
        <taxon>Nocardioides</taxon>
    </lineage>
</organism>
<dbReference type="GO" id="GO:0071949">
    <property type="term" value="F:FAD binding"/>
    <property type="evidence" value="ECO:0007669"/>
    <property type="project" value="InterPro"/>
</dbReference>
<evidence type="ECO:0000256" key="8">
    <source>
        <dbReference type="ARBA" id="ARBA00049547"/>
    </source>
</evidence>
<dbReference type="STRING" id="1045774.SAMN05421872_11411"/>
<feature type="binding site" evidence="9">
    <location>
        <position position="295"/>
    </location>
    <ligand>
        <name>D-dopa</name>
        <dbReference type="ChEBI" id="CHEBI:149689"/>
    </ligand>
</feature>
<feature type="binding site" evidence="9">
    <location>
        <position position="213"/>
    </location>
    <ligand>
        <name>D-dopa</name>
        <dbReference type="ChEBI" id="CHEBI:149689"/>
    </ligand>
</feature>
<dbReference type="Gene3D" id="3.30.9.10">
    <property type="entry name" value="D-Amino Acid Oxidase, subunit A, domain 2"/>
    <property type="match status" value="1"/>
</dbReference>
<evidence type="ECO:0000256" key="2">
    <source>
        <dbReference type="ARBA" id="ARBA00006730"/>
    </source>
</evidence>
<dbReference type="PANTHER" id="PTHR11530:SF11">
    <property type="entry name" value="D-ASPARTATE OXIDASE"/>
    <property type="match status" value="1"/>
</dbReference>
<evidence type="ECO:0000313" key="12">
    <source>
        <dbReference type="Proteomes" id="UP000199034"/>
    </source>
</evidence>
<dbReference type="GO" id="GO:0003884">
    <property type="term" value="F:D-amino-acid oxidase activity"/>
    <property type="evidence" value="ECO:0007669"/>
    <property type="project" value="UniProtKB-EC"/>
</dbReference>
<proteinExistence type="inferred from homology"/>
<feature type="domain" description="FAD dependent oxidoreductase" evidence="10">
    <location>
        <begin position="2"/>
        <end position="311"/>
    </location>
</feature>